<feature type="domain" description="Smf/DprA SLOG" evidence="2">
    <location>
        <begin position="80"/>
        <end position="289"/>
    </location>
</feature>
<evidence type="ECO:0000256" key="1">
    <source>
        <dbReference type="ARBA" id="ARBA00006525"/>
    </source>
</evidence>
<evidence type="ECO:0000259" key="3">
    <source>
        <dbReference type="Pfam" id="PF17782"/>
    </source>
</evidence>
<dbReference type="Proteomes" id="UP000004671">
    <property type="component" value="Chromosome"/>
</dbReference>
<dbReference type="InterPro" id="IPR003488">
    <property type="entry name" value="DprA"/>
</dbReference>
<dbReference type="Gene3D" id="1.10.10.10">
    <property type="entry name" value="Winged helix-like DNA-binding domain superfamily/Winged helix DNA-binding domain"/>
    <property type="match status" value="1"/>
</dbReference>
<dbReference type="GO" id="GO:0009294">
    <property type="term" value="P:DNA-mediated transformation"/>
    <property type="evidence" value="ECO:0007669"/>
    <property type="project" value="InterPro"/>
</dbReference>
<dbReference type="PANTHER" id="PTHR43022:SF1">
    <property type="entry name" value="PROTEIN SMF"/>
    <property type="match status" value="1"/>
</dbReference>
<dbReference type="OrthoDB" id="9785707at2"/>
<dbReference type="InParanoid" id="H1XUU7"/>
<evidence type="ECO:0000313" key="5">
    <source>
        <dbReference type="EMBL" id="EHO41646.1"/>
    </source>
</evidence>
<dbReference type="InterPro" id="IPR041614">
    <property type="entry name" value="DprA_WH"/>
</dbReference>
<proteinExistence type="inferred from homology"/>
<dbReference type="InterPro" id="IPR036388">
    <property type="entry name" value="WH-like_DNA-bd_sf"/>
</dbReference>
<reference evidence="5 6" key="1">
    <citation type="submission" date="2011-09" db="EMBL/GenBank/DDBJ databases">
        <title>The permanent draft genome of Caldithrix abyssi DSM 13497.</title>
        <authorList>
            <consortium name="US DOE Joint Genome Institute (JGI-PGF)"/>
            <person name="Lucas S."/>
            <person name="Han J."/>
            <person name="Lapidus A."/>
            <person name="Bruce D."/>
            <person name="Goodwin L."/>
            <person name="Pitluck S."/>
            <person name="Peters L."/>
            <person name="Kyrpides N."/>
            <person name="Mavromatis K."/>
            <person name="Ivanova N."/>
            <person name="Mikhailova N."/>
            <person name="Chertkov O."/>
            <person name="Detter J.C."/>
            <person name="Tapia R."/>
            <person name="Han C."/>
            <person name="Land M."/>
            <person name="Hauser L."/>
            <person name="Markowitz V."/>
            <person name="Cheng J.-F."/>
            <person name="Hugenholtz P."/>
            <person name="Woyke T."/>
            <person name="Wu D."/>
            <person name="Spring S."/>
            <person name="Brambilla E."/>
            <person name="Klenk H.-P."/>
            <person name="Eisen J.A."/>
        </authorList>
    </citation>
    <scope>NUCLEOTIDE SEQUENCE [LARGE SCALE GENOMIC DNA]</scope>
    <source>
        <strain evidence="5 6">DSM 13497</strain>
    </source>
</reference>
<evidence type="ECO:0000259" key="2">
    <source>
        <dbReference type="Pfam" id="PF02481"/>
    </source>
</evidence>
<dbReference type="Pfam" id="PF14520">
    <property type="entry name" value="HHH_5"/>
    <property type="match status" value="1"/>
</dbReference>
<dbReference type="Pfam" id="PF17782">
    <property type="entry name" value="WHD_DprA"/>
    <property type="match status" value="1"/>
</dbReference>
<dbReference type="KEGG" id="caby:Cabys_799"/>
<keyword evidence="6" id="KW-1185">Reference proteome</keyword>
<evidence type="ECO:0000313" key="7">
    <source>
        <dbReference type="Proteomes" id="UP000183868"/>
    </source>
</evidence>
<dbReference type="SUPFAM" id="SSF47781">
    <property type="entry name" value="RuvA domain 2-like"/>
    <property type="match status" value="1"/>
</dbReference>
<dbReference type="SUPFAM" id="SSF102405">
    <property type="entry name" value="MCP/YpsA-like"/>
    <property type="match status" value="1"/>
</dbReference>
<dbReference type="EMBL" id="CP018099">
    <property type="protein sequence ID" value="APF17550.1"/>
    <property type="molecule type" value="Genomic_DNA"/>
</dbReference>
<dbReference type="RefSeq" id="WP_006928812.1">
    <property type="nucleotide sequence ID" value="NZ_CM001402.1"/>
</dbReference>
<organism evidence="5 6">
    <name type="scientific">Caldithrix abyssi DSM 13497</name>
    <dbReference type="NCBI Taxonomy" id="880073"/>
    <lineage>
        <taxon>Bacteria</taxon>
        <taxon>Pseudomonadati</taxon>
        <taxon>Calditrichota</taxon>
        <taxon>Calditrichia</taxon>
        <taxon>Calditrichales</taxon>
        <taxon>Calditrichaceae</taxon>
        <taxon>Caldithrix</taxon>
    </lineage>
</organism>
<feature type="domain" description="DprA winged helix" evidence="3">
    <location>
        <begin position="300"/>
        <end position="358"/>
    </location>
</feature>
<sequence>MNDFSLEALLGLFSIPTIGPTRLRKLISVFGSPEEVLKASYRSLTGVEGVDQKTAERIKQGPDHEFVRTQLRRIEQLQVQILTYWDKTYPERLKKIYDPPAFLFYKGNVQLLEQVSIAIVGTRTPTSYGRLATEQFARAFAENNFCIISGFARGVDSIGHEIALQYPGSTIAVLGNGIDVIYPPENSKLFHEMTQKGLILTEYPMGVKPEAGNFPKRNRIISGLAAAVLITEAGEKSGALLTAMYANDQNREVFAVPGSIFSPKSAGCNRLIKQGAIPALSAEDVLEELAPQLQWALKKSKPPDFKLDGNLKKIYDLLSDEPLHVDQIAFETQLSPAETLSALLTLELMGAIRQMAGKMFIRL</sequence>
<dbReference type="Proteomes" id="UP000183868">
    <property type="component" value="Chromosome"/>
</dbReference>
<gene>
    <name evidence="4" type="ORF">Cabys_799</name>
    <name evidence="5" type="ORF">Calab_2034</name>
</gene>
<dbReference type="Pfam" id="PF02481">
    <property type="entry name" value="DNA_processg_A"/>
    <property type="match status" value="1"/>
</dbReference>
<dbReference type="PaxDb" id="880073-Calab_2034"/>
<dbReference type="EMBL" id="CM001402">
    <property type="protein sequence ID" value="EHO41646.1"/>
    <property type="molecule type" value="Genomic_DNA"/>
</dbReference>
<reference evidence="4 7" key="2">
    <citation type="submission" date="2016-11" db="EMBL/GenBank/DDBJ databases">
        <title>Genomic analysis of Caldithrix abyssi and proposal of a novel bacterial phylum Caldithrichaeota.</title>
        <authorList>
            <person name="Kublanov I."/>
            <person name="Sigalova O."/>
            <person name="Gavrilov S."/>
            <person name="Lebedinsky A."/>
            <person name="Ivanova N."/>
            <person name="Daum C."/>
            <person name="Reddy T."/>
            <person name="Klenk H.P."/>
            <person name="Goker M."/>
            <person name="Reva O."/>
            <person name="Miroshnichenko M."/>
            <person name="Kyprides N."/>
            <person name="Woyke T."/>
            <person name="Gelfand M."/>
        </authorList>
    </citation>
    <scope>NUCLEOTIDE SEQUENCE [LARGE SCALE GENOMIC DNA]</scope>
    <source>
        <strain evidence="4 7">LF13</strain>
    </source>
</reference>
<dbReference type="AlphaFoldDB" id="H1XUU7"/>
<accession>H1XUU7</accession>
<dbReference type="STRING" id="880073.Cabys_799"/>
<dbReference type="HOGENOM" id="CLU_029601_0_3_0"/>
<dbReference type="eggNOG" id="COG0758">
    <property type="taxonomic scope" value="Bacteria"/>
</dbReference>
<dbReference type="PANTHER" id="PTHR43022">
    <property type="entry name" value="PROTEIN SMF"/>
    <property type="match status" value="1"/>
</dbReference>
<dbReference type="NCBIfam" id="TIGR00732">
    <property type="entry name" value="dprA"/>
    <property type="match status" value="1"/>
</dbReference>
<dbReference type="FunCoup" id="H1XUU7">
    <property type="interactions" value="316"/>
</dbReference>
<dbReference type="InterPro" id="IPR010994">
    <property type="entry name" value="RuvA_2-like"/>
</dbReference>
<dbReference type="Gene3D" id="3.40.50.450">
    <property type="match status" value="1"/>
</dbReference>
<evidence type="ECO:0000313" key="4">
    <source>
        <dbReference type="EMBL" id="APF17550.1"/>
    </source>
</evidence>
<evidence type="ECO:0000313" key="6">
    <source>
        <dbReference type="Proteomes" id="UP000004671"/>
    </source>
</evidence>
<name>H1XUU7_CALAY</name>
<protein>
    <submittedName>
        <fullName evidence="5">DNA protecting protein DprA</fullName>
    </submittedName>
</protein>
<dbReference type="InterPro" id="IPR057666">
    <property type="entry name" value="DrpA_SLOG"/>
</dbReference>
<comment type="similarity">
    <text evidence="1">Belongs to the DprA/Smf family.</text>
</comment>